<keyword evidence="4 15" id="KW-0963">Cytoplasm</keyword>
<dbReference type="GO" id="GO:0008408">
    <property type="term" value="F:3'-5' exonuclease activity"/>
    <property type="evidence" value="ECO:0007669"/>
    <property type="project" value="UniProtKB-UniRule"/>
</dbReference>
<gene>
    <name evidence="15" type="primary">polC</name>
    <name evidence="19" type="ORF">DT351_04265</name>
</gene>
<protein>
    <recommendedName>
        <fullName evidence="14 15">DNA polymerase III PolC-type</fullName>
        <shortName evidence="15">PolIII</shortName>
        <ecNumber evidence="3 15">2.7.7.7</ecNumber>
    </recommendedName>
</protein>
<evidence type="ECO:0000256" key="13">
    <source>
        <dbReference type="ARBA" id="ARBA00049244"/>
    </source>
</evidence>
<dbReference type="InterPro" id="IPR013520">
    <property type="entry name" value="Ribonucl_H"/>
</dbReference>
<dbReference type="InterPro" id="IPR012340">
    <property type="entry name" value="NA-bd_OB-fold"/>
</dbReference>
<comment type="function">
    <text evidence="12">DNA polymerase III is a complex, multichain enzyme responsible for most of the replicative synthesis in bacteria. This DNA polymerase also exhibits 3' to 5' exonuclease activity. The alpha chain is the DNA polymerase.</text>
</comment>
<dbReference type="SUPFAM" id="SSF50249">
    <property type="entry name" value="Nucleic acid-binding proteins"/>
    <property type="match status" value="1"/>
</dbReference>
<dbReference type="RefSeq" id="WP_116843553.1">
    <property type="nucleotide sequence ID" value="NZ_CP031003.1"/>
</dbReference>
<dbReference type="InterPro" id="IPR004365">
    <property type="entry name" value="NA-bd_OB_tRNA"/>
</dbReference>
<proteinExistence type="inferred from homology"/>
<evidence type="ECO:0000256" key="11">
    <source>
        <dbReference type="ARBA" id="ARBA00022932"/>
    </source>
</evidence>
<comment type="similarity">
    <text evidence="15">Belongs to the DNA polymerase type-C family. PolC subfamily.</text>
</comment>
<dbReference type="InterPro" id="IPR004013">
    <property type="entry name" value="PHP_dom"/>
</dbReference>
<dbReference type="InterPro" id="IPR004805">
    <property type="entry name" value="DnaE2/DnaE/PolC"/>
</dbReference>
<keyword evidence="5 15" id="KW-0808">Transferase</keyword>
<dbReference type="NCBIfam" id="TIGR01405">
    <property type="entry name" value="polC_Gram_pos"/>
    <property type="match status" value="1"/>
</dbReference>
<dbReference type="GO" id="GO:0003887">
    <property type="term" value="F:DNA-directed DNA polymerase activity"/>
    <property type="evidence" value="ECO:0007669"/>
    <property type="project" value="UniProtKB-UniRule"/>
</dbReference>
<dbReference type="Gene3D" id="1.10.150.700">
    <property type="entry name" value="PolC, middle finger domain"/>
    <property type="match status" value="1"/>
</dbReference>
<evidence type="ECO:0000256" key="8">
    <source>
        <dbReference type="ARBA" id="ARBA00022722"/>
    </source>
</evidence>
<dbReference type="GO" id="GO:0006261">
    <property type="term" value="P:DNA-templated DNA replication"/>
    <property type="evidence" value="ECO:0007669"/>
    <property type="project" value="UniProtKB-UniRule"/>
</dbReference>
<feature type="region of interest" description="Disordered" evidence="16">
    <location>
        <begin position="201"/>
        <end position="227"/>
    </location>
</feature>
<dbReference type="Pfam" id="PF02811">
    <property type="entry name" value="PHP"/>
    <property type="match status" value="1"/>
</dbReference>
<keyword evidence="11 15" id="KW-0239">DNA-directed DNA polymerase</keyword>
<dbReference type="Gene3D" id="2.40.50.140">
    <property type="entry name" value="Nucleic acid-binding proteins"/>
    <property type="match status" value="1"/>
</dbReference>
<dbReference type="InterPro" id="IPR040982">
    <property type="entry name" value="DNA_pol3_finger"/>
</dbReference>
<dbReference type="PANTHER" id="PTHR32294:SF5">
    <property type="entry name" value="DNA POLYMERASE III POLC-TYPE"/>
    <property type="match status" value="1"/>
</dbReference>
<keyword evidence="9 15" id="KW-0378">Hydrolase</keyword>
<dbReference type="Pfam" id="PF01336">
    <property type="entry name" value="tRNA_anti-codon"/>
    <property type="match status" value="1"/>
</dbReference>
<dbReference type="SUPFAM" id="SSF160975">
    <property type="entry name" value="AF1531-like"/>
    <property type="match status" value="1"/>
</dbReference>
<evidence type="ECO:0000256" key="2">
    <source>
        <dbReference type="ARBA" id="ARBA00004496"/>
    </source>
</evidence>
<accession>A0A385AD72</accession>
<reference evidence="19 20" key="1">
    <citation type="submission" date="2018-07" db="EMBL/GenBank/DDBJ databases">
        <title>Lactobacillus curvatus genome sequence.</title>
        <authorList>
            <person name="Prechtl R."/>
        </authorList>
    </citation>
    <scope>NUCLEOTIDE SEQUENCE [LARGE SCALE GENOMIC DNA]</scope>
    <source>
        <strain evidence="19 20">TMW 1.1928</strain>
    </source>
</reference>
<evidence type="ECO:0000256" key="1">
    <source>
        <dbReference type="ARBA" id="ARBA00003452"/>
    </source>
</evidence>
<keyword evidence="10 15" id="KW-0269">Exonuclease</keyword>
<sequence>MALDQTALFQKLLEQIDLPADVANYPGFKTGQVEQVVVHETSKRWTFKLHFESVLPYAVYTTFEQYLEAAFKAIAGVSVEITTDATELDGGVLAAYWEYVINHSGIQSSMLHELCEKETPYIDGRNVFLVVENDIVKTFFLNQAQTTIQAGYQRLGFPKFAIQPLIDESASQKAIEDFQAKKAEQDAARAQAAAEAIKKNEALKEKRQSEGKPVDGPISMGRGLNPAEPTRQMITINEEERSVVIEGFVFDKEVRVLRSGRQLLILKMTDYSSSFTVKKFSRDNGDESIFAAIDKGMWFKVRGSVQEDNFMRDLVVNANDLVEVSHPKRQDTAENGKRVELHLHTNMSQMDATNKIGDFVQQAAKWGQSAIAVTDHYNLQAFPDAYAAGKKNGVKILYGVEVNLVNDGTPVAYNLRDEALDHAEYVIFDVETTGLSAVYDSIIELAAVKMKDGEVIGSFDEFIDPGHSLSAFTTQLTSITNEMVHGAKKEAEVLALFKEFAGDAVLAGHNVTFDMGFINAGYGRNDLGQIENPVIDTLEVSRMLHPEYKNHKLDTLTKRYKINLEHHHRANADAESTGYLLYKLETEAAEMYGMVNVNQLNDRVGIGDAYKQARPAHAILMAQTQAGLKNLFKLVSASMTEYYYRTPRLPKSRLDALREGILVGSACASGEVFEAMMQKGYQEARDRAKYYDYLEVMPKAVYAPLLERELVRDNRALEEIIRNMVKLGAELDKPVVATGDTHYLNPEDSIYRKILIHSMGGANPLNRSQLPDVHFRSTDEMLTAFDFLGADIAQELVVTNPNQIADMIDEITPVKDKLYTPKMAGAEDEIQTLTMNRAHELYGDELPEIVQARLDKELKSIIGNGFSVIYLISQKLVYKSGKDGYLVGSRGSVGSSLVATMTGITEVNPLPPHYRCPNCHYSEFYTKGEVGSGYDLADKDCPECGTPLDKDGHDIPFETFLGFHGDKVPDIDLNFSGDYQPVAHNYTKVLFGENNVFRAGTIGTVADKTAYGYVKAYERDTEQTFRGAEVDRLAKGSTGVKRTTGQHPAGIIVVPDYMDIYDFTPIQFPADDQDAAWKTTHFDFHSIHDNILKLDILGHDDPTMIRMLQDLSGIDPKTIPTDDPGVMALFSGTDSLGVTPEQINSKMGTLGVPEFGTRFVRGMLEETHPTTFSELLQISGLSHGTDVWLGNAEELINKGVVTLKDVIGCRDNIMMDLIHWGMDDSMSFNIMERVRKGKGIPDDWQQAMRDNENVPDWYIDSCLKIKYMFPKAHATAYILMALRIAYFKVYFPIIYYCAYFSVRAEDFDLVAMAQGKEGVKARMKEITDKGMEASTKEKNLLTVLEIANECLERGINIKMVDIEKSDSSDFLIQDDHTLLAPFRAVPSLGGNVAKQIVSAREEKPFLSKEDLSNRGKVSKTLIEYLTENNVLNDLPDENQLSLFDMM</sequence>
<evidence type="ECO:0000259" key="18">
    <source>
        <dbReference type="SMART" id="SM00481"/>
    </source>
</evidence>
<dbReference type="SUPFAM" id="SSF53098">
    <property type="entry name" value="Ribonuclease H-like"/>
    <property type="match status" value="1"/>
</dbReference>
<dbReference type="InterPro" id="IPR028112">
    <property type="entry name" value="DNA_PolC-type_N_I"/>
</dbReference>
<evidence type="ECO:0000256" key="5">
    <source>
        <dbReference type="ARBA" id="ARBA00022679"/>
    </source>
</evidence>
<dbReference type="PANTHER" id="PTHR32294">
    <property type="entry name" value="DNA POLYMERASE III SUBUNIT ALPHA"/>
    <property type="match status" value="1"/>
</dbReference>
<dbReference type="Gene3D" id="3.20.20.140">
    <property type="entry name" value="Metal-dependent hydrolases"/>
    <property type="match status" value="1"/>
</dbReference>
<comment type="function">
    <text evidence="1 15">Required for replicative DNA synthesis. This DNA polymerase also exhibits 3' to 5' exonuclease activity.</text>
</comment>
<dbReference type="HAMAP" id="MF_00356">
    <property type="entry name" value="DNApol_PolC"/>
    <property type="match status" value="1"/>
</dbReference>
<feature type="domain" description="Polymerase/histidinol phosphatase N-terminal" evidence="18">
    <location>
        <begin position="339"/>
        <end position="406"/>
    </location>
</feature>
<dbReference type="Pfam" id="PF14480">
    <property type="entry name" value="DNA_pol3_a_NI"/>
    <property type="match status" value="1"/>
</dbReference>
<keyword evidence="6 15" id="KW-0548">Nucleotidyltransferase</keyword>
<feature type="compositionally biased region" description="Basic and acidic residues" evidence="16">
    <location>
        <begin position="201"/>
        <end position="213"/>
    </location>
</feature>
<dbReference type="InterPro" id="IPR006054">
    <property type="entry name" value="DnaQ"/>
</dbReference>
<dbReference type="Pfam" id="PF00929">
    <property type="entry name" value="RNase_T"/>
    <property type="match status" value="1"/>
</dbReference>
<evidence type="ECO:0000256" key="4">
    <source>
        <dbReference type="ARBA" id="ARBA00022490"/>
    </source>
</evidence>
<dbReference type="Gene3D" id="1.10.150.870">
    <property type="match status" value="1"/>
</dbReference>
<evidence type="ECO:0000256" key="16">
    <source>
        <dbReference type="SAM" id="MobiDB-lite"/>
    </source>
</evidence>
<dbReference type="InterPro" id="IPR012337">
    <property type="entry name" value="RNaseH-like_sf"/>
</dbReference>
<dbReference type="Pfam" id="PF17657">
    <property type="entry name" value="DNA_pol3_finger"/>
    <property type="match status" value="1"/>
</dbReference>
<dbReference type="SMART" id="SM00479">
    <property type="entry name" value="EXOIII"/>
    <property type="match status" value="1"/>
</dbReference>
<dbReference type="InterPro" id="IPR024754">
    <property type="entry name" value="DNA_PolC-like_N_II"/>
</dbReference>
<dbReference type="Gene3D" id="6.10.140.1510">
    <property type="match status" value="1"/>
</dbReference>
<evidence type="ECO:0000256" key="10">
    <source>
        <dbReference type="ARBA" id="ARBA00022839"/>
    </source>
</evidence>
<dbReference type="EMBL" id="CP031003">
    <property type="protein sequence ID" value="AXN35620.1"/>
    <property type="molecule type" value="Genomic_DNA"/>
</dbReference>
<dbReference type="CDD" id="cd04484">
    <property type="entry name" value="polC_OBF"/>
    <property type="match status" value="1"/>
</dbReference>
<dbReference type="InterPro" id="IPR006308">
    <property type="entry name" value="Pol_III_a_PolC-type_gram_pos"/>
</dbReference>
<dbReference type="NCBIfam" id="NF001688">
    <property type="entry name" value="PRK00448.1"/>
    <property type="match status" value="1"/>
</dbReference>
<keyword evidence="8 15" id="KW-0540">Nuclease</keyword>
<evidence type="ECO:0000256" key="9">
    <source>
        <dbReference type="ARBA" id="ARBA00022801"/>
    </source>
</evidence>
<keyword evidence="7 15" id="KW-0235">DNA replication</keyword>
<dbReference type="FunFam" id="3.30.420.10:FF:000045">
    <property type="entry name" value="3'-5' exonuclease DinG"/>
    <property type="match status" value="1"/>
</dbReference>
<dbReference type="InterPro" id="IPR011708">
    <property type="entry name" value="DNA_pol3_alpha_NTPase_dom"/>
</dbReference>
<feature type="domain" description="Exonuclease" evidence="17">
    <location>
        <begin position="424"/>
        <end position="590"/>
    </location>
</feature>
<evidence type="ECO:0000256" key="3">
    <source>
        <dbReference type="ARBA" id="ARBA00012417"/>
    </source>
</evidence>
<dbReference type="InterPro" id="IPR036397">
    <property type="entry name" value="RNaseH_sf"/>
</dbReference>
<comment type="subcellular location">
    <subcellularLocation>
        <location evidence="2 15">Cytoplasm</location>
    </subcellularLocation>
</comment>
<dbReference type="Gene3D" id="3.30.420.10">
    <property type="entry name" value="Ribonuclease H-like superfamily/Ribonuclease H"/>
    <property type="match status" value="1"/>
</dbReference>
<evidence type="ECO:0000256" key="6">
    <source>
        <dbReference type="ARBA" id="ARBA00022695"/>
    </source>
</evidence>
<dbReference type="GO" id="GO:0005737">
    <property type="term" value="C:cytoplasm"/>
    <property type="evidence" value="ECO:0007669"/>
    <property type="project" value="UniProtKB-SubCell"/>
</dbReference>
<dbReference type="InterPro" id="IPR016195">
    <property type="entry name" value="Pol/histidinol_Pase-like"/>
</dbReference>
<dbReference type="SUPFAM" id="SSF89550">
    <property type="entry name" value="PHP domain-like"/>
    <property type="match status" value="1"/>
</dbReference>
<dbReference type="Pfam" id="PF07733">
    <property type="entry name" value="DNA_pol3_alpha"/>
    <property type="match status" value="1"/>
</dbReference>
<evidence type="ECO:0000256" key="15">
    <source>
        <dbReference type="HAMAP-Rule" id="MF_00356"/>
    </source>
</evidence>
<dbReference type="Proteomes" id="UP000257607">
    <property type="component" value="Chromosome"/>
</dbReference>
<dbReference type="NCBIfam" id="TIGR00573">
    <property type="entry name" value="dnaq"/>
    <property type="match status" value="1"/>
</dbReference>
<evidence type="ECO:0000259" key="17">
    <source>
        <dbReference type="SMART" id="SM00479"/>
    </source>
</evidence>
<name>A0A385AD72_LATCU</name>
<dbReference type="InterPro" id="IPR044923">
    <property type="entry name" value="PolC_middle_finger_sf"/>
</dbReference>
<dbReference type="Pfam" id="PF14579">
    <property type="entry name" value="HHH_6"/>
    <property type="match status" value="1"/>
</dbReference>
<organism evidence="19 20">
    <name type="scientific">Latilactobacillus curvatus</name>
    <name type="common">Lactobacillus curvatus</name>
    <dbReference type="NCBI Taxonomy" id="28038"/>
    <lineage>
        <taxon>Bacteria</taxon>
        <taxon>Bacillati</taxon>
        <taxon>Bacillota</taxon>
        <taxon>Bacilli</taxon>
        <taxon>Lactobacillales</taxon>
        <taxon>Lactobacillaceae</taxon>
        <taxon>Latilactobacillus</taxon>
    </lineage>
</organism>
<evidence type="ECO:0000256" key="7">
    <source>
        <dbReference type="ARBA" id="ARBA00022705"/>
    </source>
</evidence>
<evidence type="ECO:0000313" key="19">
    <source>
        <dbReference type="EMBL" id="AXN35620.1"/>
    </source>
</evidence>
<comment type="catalytic activity">
    <reaction evidence="13 15">
        <text>DNA(n) + a 2'-deoxyribonucleoside 5'-triphosphate = DNA(n+1) + diphosphate</text>
        <dbReference type="Rhea" id="RHEA:22508"/>
        <dbReference type="Rhea" id="RHEA-COMP:17339"/>
        <dbReference type="Rhea" id="RHEA-COMP:17340"/>
        <dbReference type="ChEBI" id="CHEBI:33019"/>
        <dbReference type="ChEBI" id="CHEBI:61560"/>
        <dbReference type="ChEBI" id="CHEBI:173112"/>
        <dbReference type="EC" id="2.7.7.7"/>
    </reaction>
</comment>
<dbReference type="EC" id="2.7.7.7" evidence="3 15"/>
<dbReference type="InterPro" id="IPR003141">
    <property type="entry name" value="Pol/His_phosphatase_N"/>
</dbReference>
<dbReference type="SMART" id="SM00481">
    <property type="entry name" value="POLIIIAc"/>
    <property type="match status" value="1"/>
</dbReference>
<dbReference type="Pfam" id="PF11490">
    <property type="entry name" value="DNA_pol3_a_NII"/>
    <property type="match status" value="1"/>
</dbReference>
<evidence type="ECO:0000256" key="14">
    <source>
        <dbReference type="ARBA" id="ARBA00070925"/>
    </source>
</evidence>
<evidence type="ECO:0000256" key="12">
    <source>
        <dbReference type="ARBA" id="ARBA00025611"/>
    </source>
</evidence>
<dbReference type="InterPro" id="IPR029460">
    <property type="entry name" value="DNAPol_HHH"/>
</dbReference>
<dbReference type="GO" id="GO:0003677">
    <property type="term" value="F:DNA binding"/>
    <property type="evidence" value="ECO:0007669"/>
    <property type="project" value="UniProtKB-UniRule"/>
</dbReference>
<dbReference type="Gene3D" id="3.30.1900.20">
    <property type="match status" value="2"/>
</dbReference>
<dbReference type="CDD" id="cd07435">
    <property type="entry name" value="PHP_PolIIIA_POLC"/>
    <property type="match status" value="1"/>
</dbReference>
<evidence type="ECO:0000313" key="20">
    <source>
        <dbReference type="Proteomes" id="UP000257607"/>
    </source>
</evidence>